<evidence type="ECO:0000256" key="1">
    <source>
        <dbReference type="SAM" id="MobiDB-lite"/>
    </source>
</evidence>
<feature type="region of interest" description="Disordered" evidence="1">
    <location>
        <begin position="41"/>
        <end position="75"/>
    </location>
</feature>
<protein>
    <submittedName>
        <fullName evidence="2">Uncharacterized protein</fullName>
    </submittedName>
</protein>
<dbReference type="EMBL" id="JAVFWL010000002">
    <property type="protein sequence ID" value="KAK6734363.1"/>
    <property type="molecule type" value="Genomic_DNA"/>
</dbReference>
<evidence type="ECO:0000313" key="2">
    <source>
        <dbReference type="EMBL" id="KAK6734363.1"/>
    </source>
</evidence>
<gene>
    <name evidence="2" type="primary">Necator_chrII.g5672</name>
    <name evidence="2" type="ORF">RB195_017879</name>
</gene>
<feature type="compositionally biased region" description="Basic and acidic residues" evidence="1">
    <location>
        <begin position="66"/>
        <end position="75"/>
    </location>
</feature>
<dbReference type="Proteomes" id="UP001303046">
    <property type="component" value="Unassembled WGS sequence"/>
</dbReference>
<reference evidence="2 3" key="1">
    <citation type="submission" date="2023-08" db="EMBL/GenBank/DDBJ databases">
        <title>A Necator americanus chromosomal reference genome.</title>
        <authorList>
            <person name="Ilik V."/>
            <person name="Petrzelkova K.J."/>
            <person name="Pardy F."/>
            <person name="Fuh T."/>
            <person name="Niatou-Singa F.S."/>
            <person name="Gouil Q."/>
            <person name="Baker L."/>
            <person name="Ritchie M.E."/>
            <person name="Jex A.R."/>
            <person name="Gazzola D."/>
            <person name="Li H."/>
            <person name="Toshio Fujiwara R."/>
            <person name="Zhan B."/>
            <person name="Aroian R.V."/>
            <person name="Pafco B."/>
            <person name="Schwarz E.M."/>
        </authorList>
    </citation>
    <scope>NUCLEOTIDE SEQUENCE [LARGE SCALE GENOMIC DNA]</scope>
    <source>
        <strain evidence="2 3">Aroian</strain>
        <tissue evidence="2">Whole animal</tissue>
    </source>
</reference>
<comment type="caution">
    <text evidence="2">The sequence shown here is derived from an EMBL/GenBank/DDBJ whole genome shotgun (WGS) entry which is preliminary data.</text>
</comment>
<organism evidence="2 3">
    <name type="scientific">Necator americanus</name>
    <name type="common">Human hookworm</name>
    <dbReference type="NCBI Taxonomy" id="51031"/>
    <lineage>
        <taxon>Eukaryota</taxon>
        <taxon>Metazoa</taxon>
        <taxon>Ecdysozoa</taxon>
        <taxon>Nematoda</taxon>
        <taxon>Chromadorea</taxon>
        <taxon>Rhabditida</taxon>
        <taxon>Rhabditina</taxon>
        <taxon>Rhabditomorpha</taxon>
        <taxon>Strongyloidea</taxon>
        <taxon>Ancylostomatidae</taxon>
        <taxon>Bunostominae</taxon>
        <taxon>Necator</taxon>
    </lineage>
</organism>
<proteinExistence type="predicted"/>
<keyword evidence="3" id="KW-1185">Reference proteome</keyword>
<evidence type="ECO:0000313" key="3">
    <source>
        <dbReference type="Proteomes" id="UP001303046"/>
    </source>
</evidence>
<accession>A0ABR1C9L7</accession>
<name>A0ABR1C9L7_NECAM</name>
<sequence length="75" mass="8759">MNSGIRCGIQAGWVVTWWQRTRTYEGYEQFNSEMLDVQAADRCDPRSQHENSQSPERGLFDELCEHDDPPSSRPR</sequence>